<dbReference type="InterPro" id="IPR036852">
    <property type="entry name" value="Peptidase_S8/S53_dom_sf"/>
</dbReference>
<dbReference type="EMBL" id="GL348720">
    <property type="protein sequence ID" value="EFH42517.1"/>
    <property type="molecule type" value="Genomic_DNA"/>
</dbReference>
<organism evidence="2">
    <name type="scientific">Arabidopsis lyrata subsp. lyrata</name>
    <name type="common">Lyre-leaved rock-cress</name>
    <dbReference type="NCBI Taxonomy" id="81972"/>
    <lineage>
        <taxon>Eukaryota</taxon>
        <taxon>Viridiplantae</taxon>
        <taxon>Streptophyta</taxon>
        <taxon>Embryophyta</taxon>
        <taxon>Tracheophyta</taxon>
        <taxon>Spermatophyta</taxon>
        <taxon>Magnoliopsida</taxon>
        <taxon>eudicotyledons</taxon>
        <taxon>Gunneridae</taxon>
        <taxon>Pentapetalae</taxon>
        <taxon>rosids</taxon>
        <taxon>malvids</taxon>
        <taxon>Brassicales</taxon>
        <taxon>Brassicaceae</taxon>
        <taxon>Camelineae</taxon>
        <taxon>Arabidopsis</taxon>
    </lineage>
</organism>
<dbReference type="GO" id="GO:0004252">
    <property type="term" value="F:serine-type endopeptidase activity"/>
    <property type="evidence" value="ECO:0007669"/>
    <property type="project" value="InterPro"/>
</dbReference>
<protein>
    <submittedName>
        <fullName evidence="1">Predicted protein</fullName>
    </submittedName>
</protein>
<dbReference type="HOGENOM" id="CLU_2963988_0_0_1"/>
<dbReference type="Gene3D" id="3.40.50.200">
    <property type="entry name" value="Peptidase S8/S53 domain"/>
    <property type="match status" value="1"/>
</dbReference>
<dbReference type="Gramene" id="scaffold_802424.1">
    <property type="protein sequence ID" value="scaffold_802424.1"/>
    <property type="gene ID" value="scaffold_802424.1"/>
</dbReference>
<dbReference type="SUPFAM" id="SSF52743">
    <property type="entry name" value="Subtilisin-like"/>
    <property type="match status" value="1"/>
</dbReference>
<dbReference type="AlphaFoldDB" id="D7MPN3"/>
<evidence type="ECO:0000313" key="1">
    <source>
        <dbReference type="EMBL" id="EFH42517.1"/>
    </source>
</evidence>
<dbReference type="GO" id="GO:0006508">
    <property type="term" value="P:proteolysis"/>
    <property type="evidence" value="ECO:0007669"/>
    <property type="project" value="InterPro"/>
</dbReference>
<accession>D7MPN3</accession>
<gene>
    <name evidence="1" type="ORF">ARALYDRAFT_919024</name>
</gene>
<name>D7MPN3_ARALL</name>
<proteinExistence type="predicted"/>
<dbReference type="Proteomes" id="UP000008694">
    <property type="component" value="Unassembled WGS sequence"/>
</dbReference>
<evidence type="ECO:0000313" key="2">
    <source>
        <dbReference type="Proteomes" id="UP000008694"/>
    </source>
</evidence>
<reference evidence="2" key="1">
    <citation type="journal article" date="2011" name="Nat. Genet.">
        <title>The Arabidopsis lyrata genome sequence and the basis of rapid genome size change.</title>
        <authorList>
            <person name="Hu T.T."/>
            <person name="Pattyn P."/>
            <person name="Bakker E.G."/>
            <person name="Cao J."/>
            <person name="Cheng J.-F."/>
            <person name="Clark R.M."/>
            <person name="Fahlgren N."/>
            <person name="Fawcett J.A."/>
            <person name="Grimwood J."/>
            <person name="Gundlach H."/>
            <person name="Haberer G."/>
            <person name="Hollister J.D."/>
            <person name="Ossowski S."/>
            <person name="Ottilar R.P."/>
            <person name="Salamov A.A."/>
            <person name="Schneeberger K."/>
            <person name="Spannagl M."/>
            <person name="Wang X."/>
            <person name="Yang L."/>
            <person name="Nasrallah M.E."/>
            <person name="Bergelson J."/>
            <person name="Carrington J.C."/>
            <person name="Gaut B.S."/>
            <person name="Schmutz J."/>
            <person name="Mayer K.F.X."/>
            <person name="Van de Peer Y."/>
            <person name="Grigoriev I.V."/>
            <person name="Nordborg M."/>
            <person name="Weigel D."/>
            <person name="Guo Y.-L."/>
        </authorList>
    </citation>
    <scope>NUCLEOTIDE SEQUENCE [LARGE SCALE GENOMIC DNA]</scope>
    <source>
        <strain evidence="2">cv. MN47</strain>
    </source>
</reference>
<keyword evidence="2" id="KW-1185">Reference proteome</keyword>
<sequence length="59" mass="6586">MACPHVAGVAAYPKTFHPEWYQPVNKSHIHLLLSCPASNIYADNSALIQSFNYTLQLGR</sequence>